<dbReference type="AlphaFoldDB" id="A0A2M4DLP9"/>
<feature type="signal peptide" evidence="1">
    <location>
        <begin position="1"/>
        <end position="18"/>
    </location>
</feature>
<proteinExistence type="predicted"/>
<protein>
    <submittedName>
        <fullName evidence="2">Putative secreted protein</fullName>
    </submittedName>
</protein>
<keyword evidence="1" id="KW-0732">Signal</keyword>
<sequence length="93" mass="10599">MTNHFGLLIGFAFSFLRGEHGTHSTLRKGKASKAKRRDRFVYHSHLRQSAPHQGRNLLDYWPPVEATLSLSQTRARISKTVLTTLITKVVAER</sequence>
<evidence type="ECO:0000256" key="1">
    <source>
        <dbReference type="SAM" id="SignalP"/>
    </source>
</evidence>
<dbReference type="EMBL" id="GGFL01014299">
    <property type="protein sequence ID" value="MBW78477.1"/>
    <property type="molecule type" value="Transcribed_RNA"/>
</dbReference>
<evidence type="ECO:0000313" key="2">
    <source>
        <dbReference type="EMBL" id="MBW78477.1"/>
    </source>
</evidence>
<organism evidence="2">
    <name type="scientific">Anopheles darlingi</name>
    <name type="common">Mosquito</name>
    <dbReference type="NCBI Taxonomy" id="43151"/>
    <lineage>
        <taxon>Eukaryota</taxon>
        <taxon>Metazoa</taxon>
        <taxon>Ecdysozoa</taxon>
        <taxon>Arthropoda</taxon>
        <taxon>Hexapoda</taxon>
        <taxon>Insecta</taxon>
        <taxon>Pterygota</taxon>
        <taxon>Neoptera</taxon>
        <taxon>Endopterygota</taxon>
        <taxon>Diptera</taxon>
        <taxon>Nematocera</taxon>
        <taxon>Culicoidea</taxon>
        <taxon>Culicidae</taxon>
        <taxon>Anophelinae</taxon>
        <taxon>Anopheles</taxon>
    </lineage>
</organism>
<feature type="chain" id="PRO_5014772940" evidence="1">
    <location>
        <begin position="19"/>
        <end position="93"/>
    </location>
</feature>
<accession>A0A2M4DLP9</accession>
<name>A0A2M4DLP9_ANODA</name>
<reference evidence="2" key="1">
    <citation type="submission" date="2018-01" db="EMBL/GenBank/DDBJ databases">
        <title>An insight into the sialome of Amazonian anophelines.</title>
        <authorList>
            <person name="Ribeiro J.M."/>
            <person name="Scarpassa V."/>
            <person name="Calvo E."/>
        </authorList>
    </citation>
    <scope>NUCLEOTIDE SEQUENCE</scope>
</reference>